<accession>A0AAN7CMG0</accession>
<evidence type="ECO:0000313" key="3">
    <source>
        <dbReference type="EMBL" id="KAK4244755.1"/>
    </source>
</evidence>
<comment type="caution">
    <text evidence="3">The sequence shown here is derived from an EMBL/GenBank/DDBJ whole genome shotgun (WGS) entry which is preliminary data.</text>
</comment>
<dbReference type="AlphaFoldDB" id="A0AAN7CMG0"/>
<evidence type="ECO:0000259" key="2">
    <source>
        <dbReference type="Pfam" id="PF00144"/>
    </source>
</evidence>
<reference evidence="3" key="2">
    <citation type="submission" date="2023-05" db="EMBL/GenBank/DDBJ databases">
        <authorList>
            <consortium name="Lawrence Berkeley National Laboratory"/>
            <person name="Steindorff A."/>
            <person name="Hensen N."/>
            <person name="Bonometti L."/>
            <person name="Westerberg I."/>
            <person name="Brannstrom I.O."/>
            <person name="Guillou S."/>
            <person name="Cros-Aarteil S."/>
            <person name="Calhoun S."/>
            <person name="Haridas S."/>
            <person name="Kuo A."/>
            <person name="Mondo S."/>
            <person name="Pangilinan J."/>
            <person name="Riley R."/>
            <person name="Labutti K."/>
            <person name="Andreopoulos B."/>
            <person name="Lipzen A."/>
            <person name="Chen C."/>
            <person name="Yanf M."/>
            <person name="Daum C."/>
            <person name="Ng V."/>
            <person name="Clum A."/>
            <person name="Ohm R."/>
            <person name="Martin F."/>
            <person name="Silar P."/>
            <person name="Natvig D."/>
            <person name="Lalanne C."/>
            <person name="Gautier V."/>
            <person name="Ament-Velasquez S.L."/>
            <person name="Kruys A."/>
            <person name="Hutchinson M.I."/>
            <person name="Powell A.J."/>
            <person name="Barry K."/>
            <person name="Miller A.N."/>
            <person name="Grigoriev I.V."/>
            <person name="Debuchy R."/>
            <person name="Gladieux P."/>
            <person name="Thoren M.H."/>
            <person name="Johannesson H."/>
        </authorList>
    </citation>
    <scope>NUCLEOTIDE SEQUENCE</scope>
    <source>
        <strain evidence="3">CBS 359.72</strain>
    </source>
</reference>
<sequence length="565" mass="61847">MADALLASLDATKYRIGRIRHAFGTPSVACGILHQGQVIFRHAEGYADVEARRQADADTVYPVSSCTKAFVSATCAILADQGLLSWDTPISLYLPEFQTVHNEEVGRQATLVDLCSHATGLAPMDHAAVGFHGKLHNEGSNQVRISAHLPMVCGFRSGFVYNNYMYGVVGELIRKVCDKSVGAVMKERIFEPLGLGRTGTSLAEYPLDGNVAKGYSVLDDGSPLPLDESEVQDGSVHAGAGCVRSTVNDMLEWARAVMEAESRQSRTGAGIPNQEEHLPGLAFTRRAQRPITPGARTTQGEDQYGLGWFRHTMPSRLLGFTSPNFSLLPEPPVIGKESPPRLTICHHGAQDGFLTAFYTFPETRSAIVVLANSSPSRGDPTDLIAQTLCQELFDMSPRVDLEAFAFQCAKTSGLIWPALVQDWVLSRGEKTVAPIPEDYSGEYTNVGLGLHIHVVFVGQPFRKTRRKTWKSQNPELLTFSVNGGPVQKLRHYQGDTWSFLPNSRDDAARKGMERFTALSNFLLVFVRGISGRISGLEWDLYAGAADERPAPDAIRVSPVRFDKIV</sequence>
<evidence type="ECO:0000256" key="1">
    <source>
        <dbReference type="ARBA" id="ARBA00038215"/>
    </source>
</evidence>
<comment type="similarity">
    <text evidence="1">Belongs to the peptidase S12 family.</text>
</comment>
<feature type="domain" description="Beta-lactamase-related" evidence="2">
    <location>
        <begin position="24"/>
        <end position="381"/>
    </location>
</feature>
<dbReference type="PANTHER" id="PTHR46825">
    <property type="entry name" value="D-ALANYL-D-ALANINE-CARBOXYPEPTIDASE/ENDOPEPTIDASE AMPH"/>
    <property type="match status" value="1"/>
</dbReference>
<dbReference type="Proteomes" id="UP001303647">
    <property type="component" value="Unassembled WGS sequence"/>
</dbReference>
<organism evidence="3 4">
    <name type="scientific">Corynascus novoguineensis</name>
    <dbReference type="NCBI Taxonomy" id="1126955"/>
    <lineage>
        <taxon>Eukaryota</taxon>
        <taxon>Fungi</taxon>
        <taxon>Dikarya</taxon>
        <taxon>Ascomycota</taxon>
        <taxon>Pezizomycotina</taxon>
        <taxon>Sordariomycetes</taxon>
        <taxon>Sordariomycetidae</taxon>
        <taxon>Sordariales</taxon>
        <taxon>Chaetomiaceae</taxon>
        <taxon>Corynascus</taxon>
    </lineage>
</organism>
<dbReference type="Pfam" id="PF00144">
    <property type="entry name" value="Beta-lactamase"/>
    <property type="match status" value="1"/>
</dbReference>
<proteinExistence type="inferred from homology"/>
<keyword evidence="4" id="KW-1185">Reference proteome</keyword>
<gene>
    <name evidence="3" type="ORF">C7999DRAFT_34898</name>
</gene>
<name>A0AAN7CMG0_9PEZI</name>
<dbReference type="SUPFAM" id="SSF56601">
    <property type="entry name" value="beta-lactamase/transpeptidase-like"/>
    <property type="match status" value="1"/>
</dbReference>
<dbReference type="InterPro" id="IPR050491">
    <property type="entry name" value="AmpC-like"/>
</dbReference>
<dbReference type="InterPro" id="IPR001466">
    <property type="entry name" value="Beta-lactam-related"/>
</dbReference>
<dbReference type="Gene3D" id="3.40.710.10">
    <property type="entry name" value="DD-peptidase/beta-lactamase superfamily"/>
    <property type="match status" value="1"/>
</dbReference>
<dbReference type="PANTHER" id="PTHR46825:SF14">
    <property type="entry name" value="BETA-LACTAMASE-RELATED DOMAIN-CONTAINING PROTEIN"/>
    <property type="match status" value="1"/>
</dbReference>
<dbReference type="EMBL" id="MU857725">
    <property type="protein sequence ID" value="KAK4244755.1"/>
    <property type="molecule type" value="Genomic_DNA"/>
</dbReference>
<evidence type="ECO:0000313" key="4">
    <source>
        <dbReference type="Proteomes" id="UP001303647"/>
    </source>
</evidence>
<dbReference type="InterPro" id="IPR012338">
    <property type="entry name" value="Beta-lactam/transpept-like"/>
</dbReference>
<reference evidence="3" key="1">
    <citation type="journal article" date="2023" name="Mol. Phylogenet. Evol.">
        <title>Genome-scale phylogeny and comparative genomics of the fungal order Sordariales.</title>
        <authorList>
            <person name="Hensen N."/>
            <person name="Bonometti L."/>
            <person name="Westerberg I."/>
            <person name="Brannstrom I.O."/>
            <person name="Guillou S."/>
            <person name="Cros-Aarteil S."/>
            <person name="Calhoun S."/>
            <person name="Haridas S."/>
            <person name="Kuo A."/>
            <person name="Mondo S."/>
            <person name="Pangilinan J."/>
            <person name="Riley R."/>
            <person name="LaButti K."/>
            <person name="Andreopoulos B."/>
            <person name="Lipzen A."/>
            <person name="Chen C."/>
            <person name="Yan M."/>
            <person name="Daum C."/>
            <person name="Ng V."/>
            <person name="Clum A."/>
            <person name="Steindorff A."/>
            <person name="Ohm R.A."/>
            <person name="Martin F."/>
            <person name="Silar P."/>
            <person name="Natvig D.O."/>
            <person name="Lalanne C."/>
            <person name="Gautier V."/>
            <person name="Ament-Velasquez S.L."/>
            <person name="Kruys A."/>
            <person name="Hutchinson M.I."/>
            <person name="Powell A.J."/>
            <person name="Barry K."/>
            <person name="Miller A.N."/>
            <person name="Grigoriev I.V."/>
            <person name="Debuchy R."/>
            <person name="Gladieux P."/>
            <person name="Hiltunen Thoren M."/>
            <person name="Johannesson H."/>
        </authorList>
    </citation>
    <scope>NUCLEOTIDE SEQUENCE</scope>
    <source>
        <strain evidence="3">CBS 359.72</strain>
    </source>
</reference>
<protein>
    <submittedName>
        <fullName evidence="3">Beta-lactamase/transpeptidase-like protein</fullName>
    </submittedName>
</protein>